<feature type="compositionally biased region" description="Basic residues" evidence="1">
    <location>
        <begin position="176"/>
        <end position="188"/>
    </location>
</feature>
<reference evidence="2" key="1">
    <citation type="submission" date="2020-02" db="EMBL/GenBank/DDBJ databases">
        <authorList>
            <person name="Meier V. D."/>
        </authorList>
    </citation>
    <scope>NUCLEOTIDE SEQUENCE</scope>
    <source>
        <strain evidence="2">AVDCRST_MAG04</strain>
    </source>
</reference>
<gene>
    <name evidence="2" type="ORF">AVDCRST_MAG04-3730</name>
</gene>
<accession>A0A6J4JKS4</accession>
<feature type="non-terminal residue" evidence="2">
    <location>
        <position position="233"/>
    </location>
</feature>
<feature type="compositionally biased region" description="Basic residues" evidence="1">
    <location>
        <begin position="93"/>
        <end position="112"/>
    </location>
</feature>
<feature type="region of interest" description="Disordered" evidence="1">
    <location>
        <begin position="74"/>
        <end position="233"/>
    </location>
</feature>
<feature type="compositionally biased region" description="Basic residues" evidence="1">
    <location>
        <begin position="140"/>
        <end position="150"/>
    </location>
</feature>
<proteinExistence type="predicted"/>
<evidence type="ECO:0000313" key="2">
    <source>
        <dbReference type="EMBL" id="CAA9281095.1"/>
    </source>
</evidence>
<organism evidence="2">
    <name type="scientific">uncultured Acetobacteraceae bacterium</name>
    <dbReference type="NCBI Taxonomy" id="169975"/>
    <lineage>
        <taxon>Bacteria</taxon>
        <taxon>Pseudomonadati</taxon>
        <taxon>Pseudomonadota</taxon>
        <taxon>Alphaproteobacteria</taxon>
        <taxon>Acetobacterales</taxon>
        <taxon>Acetobacteraceae</taxon>
        <taxon>environmental samples</taxon>
    </lineage>
</organism>
<sequence length="233" mass="25253">VHLHRGAHRCAAAARPLAVRSGGRLGADLLRGRGLRRGRGRAGAARVGPRRLGRVGAAAAGRAELGVRVRRHLHGFPQPRAPPRPGHELRVLPHARPRLGRPGRRAPGRGRHALGDGAAAGRRGPDARARGRQPRALARGARRAHRRRGGLPRDDLRRRAGLLRAERHAGRPARADRRRRARGRRRARVPGPAARPGDDRPRRHAGRVRRGRGREPVALGRSGARPRGQAGAV</sequence>
<dbReference type="AlphaFoldDB" id="A0A6J4JKS4"/>
<feature type="non-terminal residue" evidence="2">
    <location>
        <position position="1"/>
    </location>
</feature>
<dbReference type="EMBL" id="CADCTL010000281">
    <property type="protein sequence ID" value="CAA9281095.1"/>
    <property type="molecule type" value="Genomic_DNA"/>
</dbReference>
<feature type="compositionally biased region" description="Basic and acidic residues" evidence="1">
    <location>
        <begin position="151"/>
        <end position="175"/>
    </location>
</feature>
<protein>
    <submittedName>
        <fullName evidence="2">BUG/TctC family periplasmic protein</fullName>
    </submittedName>
</protein>
<evidence type="ECO:0000256" key="1">
    <source>
        <dbReference type="SAM" id="MobiDB-lite"/>
    </source>
</evidence>
<name>A0A6J4JKS4_9PROT</name>
<feature type="compositionally biased region" description="Basic residues" evidence="1">
    <location>
        <begin position="202"/>
        <end position="212"/>
    </location>
</feature>